<sequence length="232" mass="26210">MKTKPSALKALDIASLILLAVATYLALVFAPTERVMGDVQRVFYFHVATAWVGLLGFVAAGVTGIIYLRTQDLKWDLVEQAAVEISLVFFFITIILGSIWARPIWNTWWTWDPRLTSASIVELIYLAYLMLRQGIEDPDRRARFGAVYTLVGAISVPITFLSIRLFRTIHPVVIGNESSAAEGGFAMTGDMKIAFFFALFAFTIIFIDLFWNRIRLGHLQQKVEQLKLKVMD</sequence>
<reference evidence="10 11" key="1">
    <citation type="submission" date="2020-08" db="EMBL/GenBank/DDBJ databases">
        <title>Bridging the membrane lipid divide: bacteria of the FCB group superphylum have the potential to synthesize archaeal ether lipids.</title>
        <authorList>
            <person name="Villanueva L."/>
            <person name="Von Meijenfeldt F.A.B."/>
            <person name="Westbye A.B."/>
            <person name="Yadav S."/>
            <person name="Hopmans E.C."/>
            <person name="Dutilh B.E."/>
            <person name="Sinninghe Damste J.S."/>
        </authorList>
    </citation>
    <scope>NUCLEOTIDE SEQUENCE [LARGE SCALE GENOMIC DNA]</scope>
    <source>
        <strain evidence="10">NIOZ-UU36</strain>
    </source>
</reference>
<evidence type="ECO:0000256" key="3">
    <source>
        <dbReference type="ARBA" id="ARBA00016463"/>
    </source>
</evidence>
<comment type="similarity">
    <text evidence="2">Belongs to the CcmC/CycZ/HelC family.</text>
</comment>
<dbReference type="InterPro" id="IPR003557">
    <property type="entry name" value="Cyt_c_biogenesis_CcmC"/>
</dbReference>
<evidence type="ECO:0000256" key="6">
    <source>
        <dbReference type="ARBA" id="ARBA00022989"/>
    </source>
</evidence>
<evidence type="ECO:0000313" key="11">
    <source>
        <dbReference type="Proteomes" id="UP000614469"/>
    </source>
</evidence>
<feature type="transmembrane region" description="Helical" evidence="8">
    <location>
        <begin position="81"/>
        <end position="101"/>
    </location>
</feature>
<evidence type="ECO:0000256" key="5">
    <source>
        <dbReference type="ARBA" id="ARBA00022748"/>
    </source>
</evidence>
<evidence type="ECO:0000256" key="2">
    <source>
        <dbReference type="ARBA" id="ARBA00005840"/>
    </source>
</evidence>
<dbReference type="GO" id="GO:0005886">
    <property type="term" value="C:plasma membrane"/>
    <property type="evidence" value="ECO:0007669"/>
    <property type="project" value="TreeGrafter"/>
</dbReference>
<evidence type="ECO:0000313" key="10">
    <source>
        <dbReference type="EMBL" id="MBC8334002.1"/>
    </source>
</evidence>
<feature type="transmembrane region" description="Helical" evidence="8">
    <location>
        <begin position="113"/>
        <end position="131"/>
    </location>
</feature>
<keyword evidence="5" id="KW-0201">Cytochrome c-type biogenesis</keyword>
<gene>
    <name evidence="10" type="primary">ccsA</name>
    <name evidence="10" type="ORF">H8E29_01950</name>
</gene>
<evidence type="ECO:0000256" key="1">
    <source>
        <dbReference type="ARBA" id="ARBA00004141"/>
    </source>
</evidence>
<feature type="transmembrane region" description="Helical" evidence="8">
    <location>
        <begin position="193"/>
        <end position="211"/>
    </location>
</feature>
<dbReference type="PANTHER" id="PTHR30071:SF1">
    <property type="entry name" value="CYTOCHROME B_B6 PROTEIN-RELATED"/>
    <property type="match status" value="1"/>
</dbReference>
<protein>
    <recommendedName>
        <fullName evidence="3">Heme exporter protein C</fullName>
    </recommendedName>
</protein>
<organism evidence="10 11">
    <name type="scientific">Candidatus Desulfolinea nitratireducens</name>
    <dbReference type="NCBI Taxonomy" id="2841698"/>
    <lineage>
        <taxon>Bacteria</taxon>
        <taxon>Bacillati</taxon>
        <taxon>Chloroflexota</taxon>
        <taxon>Anaerolineae</taxon>
        <taxon>Anaerolineales</taxon>
        <taxon>Anaerolineales incertae sedis</taxon>
        <taxon>Candidatus Desulfolinea</taxon>
    </lineage>
</organism>
<dbReference type="AlphaFoldDB" id="A0A8J6TI81"/>
<evidence type="ECO:0000259" key="9">
    <source>
        <dbReference type="Pfam" id="PF01578"/>
    </source>
</evidence>
<name>A0A8J6TI81_9CHLR</name>
<dbReference type="GO" id="GO:0017004">
    <property type="term" value="P:cytochrome complex assembly"/>
    <property type="evidence" value="ECO:0007669"/>
    <property type="project" value="UniProtKB-KW"/>
</dbReference>
<dbReference type="GO" id="GO:0015232">
    <property type="term" value="F:heme transmembrane transporter activity"/>
    <property type="evidence" value="ECO:0007669"/>
    <property type="project" value="InterPro"/>
</dbReference>
<evidence type="ECO:0000256" key="7">
    <source>
        <dbReference type="ARBA" id="ARBA00023136"/>
    </source>
</evidence>
<dbReference type="EMBL" id="JACNJN010000037">
    <property type="protein sequence ID" value="MBC8334002.1"/>
    <property type="molecule type" value="Genomic_DNA"/>
</dbReference>
<dbReference type="InterPro" id="IPR045062">
    <property type="entry name" value="Cyt_c_biogenesis_CcsA/CcmC"/>
</dbReference>
<dbReference type="PRINTS" id="PR01386">
    <property type="entry name" value="CCMCBIOGNSIS"/>
</dbReference>
<accession>A0A8J6TI81</accession>
<keyword evidence="6 8" id="KW-1133">Transmembrane helix</keyword>
<comment type="subcellular location">
    <subcellularLocation>
        <location evidence="1">Membrane</location>
        <topology evidence="1">Multi-pass membrane protein</topology>
    </subcellularLocation>
</comment>
<feature type="transmembrane region" description="Helical" evidence="8">
    <location>
        <begin position="143"/>
        <end position="163"/>
    </location>
</feature>
<keyword evidence="7 8" id="KW-0472">Membrane</keyword>
<feature type="transmembrane region" description="Helical" evidence="8">
    <location>
        <begin position="12"/>
        <end position="31"/>
    </location>
</feature>
<dbReference type="Pfam" id="PF01578">
    <property type="entry name" value="Cytochrom_C_asm"/>
    <property type="match status" value="1"/>
</dbReference>
<keyword evidence="4 8" id="KW-0812">Transmembrane</keyword>
<dbReference type="Proteomes" id="UP000614469">
    <property type="component" value="Unassembled WGS sequence"/>
</dbReference>
<feature type="domain" description="Cytochrome c assembly protein" evidence="9">
    <location>
        <begin position="13"/>
        <end position="170"/>
    </location>
</feature>
<proteinExistence type="inferred from homology"/>
<dbReference type="PANTHER" id="PTHR30071">
    <property type="entry name" value="HEME EXPORTER PROTEIN C"/>
    <property type="match status" value="1"/>
</dbReference>
<evidence type="ECO:0000256" key="8">
    <source>
        <dbReference type="SAM" id="Phobius"/>
    </source>
</evidence>
<feature type="transmembrane region" description="Helical" evidence="8">
    <location>
        <begin position="43"/>
        <end position="69"/>
    </location>
</feature>
<dbReference type="GO" id="GO:0020037">
    <property type="term" value="F:heme binding"/>
    <property type="evidence" value="ECO:0007669"/>
    <property type="project" value="InterPro"/>
</dbReference>
<evidence type="ECO:0000256" key="4">
    <source>
        <dbReference type="ARBA" id="ARBA00022692"/>
    </source>
</evidence>
<comment type="caution">
    <text evidence="10">The sequence shown here is derived from an EMBL/GenBank/DDBJ whole genome shotgun (WGS) entry which is preliminary data.</text>
</comment>
<dbReference type="InterPro" id="IPR002541">
    <property type="entry name" value="Cyt_c_assembly"/>
</dbReference>